<sequence>MEVSTATETKDAAVELARIAVEGHLAAGAQITGPITSTFWHLDAFGTGEEWRLVLRTHVSRFEELRSALVEHHPWTNPEVVAMRIAMGSPEYLEWIRNATDPSEDS</sequence>
<evidence type="ECO:0000313" key="3">
    <source>
        <dbReference type="Proteomes" id="UP000066480"/>
    </source>
</evidence>
<protein>
    <submittedName>
        <fullName evidence="2">Cation tolerance protein CutA</fullName>
    </submittedName>
</protein>
<dbReference type="KEGG" id="lmoi:VV02_01555"/>
<dbReference type="InterPro" id="IPR011322">
    <property type="entry name" value="N-reg_PII-like_a/b"/>
</dbReference>
<dbReference type="OrthoDB" id="37622at2"/>
<comment type="similarity">
    <text evidence="1">Belongs to the CutA family.</text>
</comment>
<evidence type="ECO:0000256" key="1">
    <source>
        <dbReference type="ARBA" id="ARBA00010169"/>
    </source>
</evidence>
<evidence type="ECO:0000313" key="2">
    <source>
        <dbReference type="EMBL" id="AKU18543.1"/>
    </source>
</evidence>
<dbReference type="Gene3D" id="3.30.70.120">
    <property type="match status" value="1"/>
</dbReference>
<dbReference type="SUPFAM" id="SSF54913">
    <property type="entry name" value="GlnB-like"/>
    <property type="match status" value="1"/>
</dbReference>
<dbReference type="Proteomes" id="UP000066480">
    <property type="component" value="Chromosome"/>
</dbReference>
<dbReference type="Pfam" id="PF03091">
    <property type="entry name" value="CutA1"/>
    <property type="match status" value="1"/>
</dbReference>
<reference evidence="2 3" key="1">
    <citation type="submission" date="2015-03" db="EMBL/GenBank/DDBJ databases">
        <title>Luteipulveratus halotolerans sp. nov., a novel actinobacterium (Dermacoccaceae) from Sarawak, Malaysia.</title>
        <authorList>
            <person name="Juboi H."/>
            <person name="Basik A."/>
            <person name="Shamsul S.S."/>
            <person name="Arnold P."/>
            <person name="Schmitt E.K."/>
            <person name="Sanglier J.-J."/>
            <person name="Yeo T."/>
        </authorList>
    </citation>
    <scope>NUCLEOTIDE SEQUENCE [LARGE SCALE GENOMIC DNA]</scope>
    <source>
        <strain evidence="2 3">MN07-A0370</strain>
    </source>
</reference>
<keyword evidence="3" id="KW-1185">Reference proteome</keyword>
<name>A0A0K1JPM4_9MICO</name>
<dbReference type="EMBL" id="CP011112">
    <property type="protein sequence ID" value="AKU18543.1"/>
    <property type="molecule type" value="Genomic_DNA"/>
</dbReference>
<proteinExistence type="inferred from homology"/>
<dbReference type="PANTHER" id="PTHR23419:SF8">
    <property type="entry name" value="FI09726P"/>
    <property type="match status" value="1"/>
</dbReference>
<dbReference type="GO" id="GO:0010038">
    <property type="term" value="P:response to metal ion"/>
    <property type="evidence" value="ECO:0007669"/>
    <property type="project" value="InterPro"/>
</dbReference>
<organism evidence="2 3">
    <name type="scientific">Luteipulveratus mongoliensis</name>
    <dbReference type="NCBI Taxonomy" id="571913"/>
    <lineage>
        <taxon>Bacteria</taxon>
        <taxon>Bacillati</taxon>
        <taxon>Actinomycetota</taxon>
        <taxon>Actinomycetes</taxon>
        <taxon>Micrococcales</taxon>
        <taxon>Dermacoccaceae</taxon>
        <taxon>Luteipulveratus</taxon>
    </lineage>
</organism>
<dbReference type="GO" id="GO:0005507">
    <property type="term" value="F:copper ion binding"/>
    <property type="evidence" value="ECO:0007669"/>
    <property type="project" value="TreeGrafter"/>
</dbReference>
<accession>A0A0K1JPM4</accession>
<dbReference type="AlphaFoldDB" id="A0A0K1JPM4"/>
<dbReference type="InterPro" id="IPR004323">
    <property type="entry name" value="Ion_tolerance_CutA"/>
</dbReference>
<dbReference type="InterPro" id="IPR015867">
    <property type="entry name" value="N-reg_PII/ATP_PRibTrfase_C"/>
</dbReference>
<gene>
    <name evidence="2" type="ORF">VV02_01555</name>
</gene>
<dbReference type="PANTHER" id="PTHR23419">
    <property type="entry name" value="DIVALENT CATION TOLERANCE CUTA-RELATED"/>
    <property type="match status" value="1"/>
</dbReference>